<gene>
    <name evidence="1" type="ORF">GOBAR_AA23556</name>
</gene>
<dbReference type="EMBL" id="KZ665926">
    <property type="protein sequence ID" value="PPR97114.1"/>
    <property type="molecule type" value="Genomic_DNA"/>
</dbReference>
<dbReference type="GO" id="GO:0009723">
    <property type="term" value="P:response to ethylene"/>
    <property type="evidence" value="ECO:0007669"/>
    <property type="project" value="TreeGrafter"/>
</dbReference>
<dbReference type="InterPro" id="IPR008496">
    <property type="entry name" value="TMEM222/RTE1"/>
</dbReference>
<organism evidence="1 2">
    <name type="scientific">Gossypium barbadense</name>
    <name type="common">Sea Island cotton</name>
    <name type="synonym">Hibiscus barbadensis</name>
    <dbReference type="NCBI Taxonomy" id="3634"/>
    <lineage>
        <taxon>Eukaryota</taxon>
        <taxon>Viridiplantae</taxon>
        <taxon>Streptophyta</taxon>
        <taxon>Embryophyta</taxon>
        <taxon>Tracheophyta</taxon>
        <taxon>Spermatophyta</taxon>
        <taxon>Magnoliopsida</taxon>
        <taxon>eudicotyledons</taxon>
        <taxon>Gunneridae</taxon>
        <taxon>Pentapetalae</taxon>
        <taxon>rosids</taxon>
        <taxon>malvids</taxon>
        <taxon>Malvales</taxon>
        <taxon>Malvaceae</taxon>
        <taxon>Malvoideae</taxon>
        <taxon>Gossypium</taxon>
    </lineage>
</organism>
<proteinExistence type="predicted"/>
<dbReference type="AlphaFoldDB" id="A0A2P5X1A7"/>
<accession>A0A2P5X1A7</accession>
<dbReference type="OrthoDB" id="267284at2759"/>
<reference evidence="1 2" key="1">
    <citation type="submission" date="2015-01" db="EMBL/GenBank/DDBJ databases">
        <title>Genome of allotetraploid Gossypium barbadense reveals genomic plasticity and fiber elongation in cotton evolution.</title>
        <authorList>
            <person name="Chen X."/>
            <person name="Liu X."/>
            <person name="Zhao B."/>
            <person name="Zheng H."/>
            <person name="Hu Y."/>
            <person name="Lu G."/>
            <person name="Yang C."/>
            <person name="Chen J."/>
            <person name="Shan C."/>
            <person name="Zhang L."/>
            <person name="Zhou Y."/>
            <person name="Wang L."/>
            <person name="Guo W."/>
            <person name="Bai Y."/>
            <person name="Ruan J."/>
            <person name="Shangguan X."/>
            <person name="Mao Y."/>
            <person name="Jiang J."/>
            <person name="Zhu Y."/>
            <person name="Lei J."/>
            <person name="Kang H."/>
            <person name="Chen S."/>
            <person name="He X."/>
            <person name="Wang R."/>
            <person name="Wang Y."/>
            <person name="Chen J."/>
            <person name="Wang L."/>
            <person name="Yu S."/>
            <person name="Wang B."/>
            <person name="Wei J."/>
            <person name="Song S."/>
            <person name="Lu X."/>
            <person name="Gao Z."/>
            <person name="Gu W."/>
            <person name="Deng X."/>
            <person name="Ma D."/>
            <person name="Wang S."/>
            <person name="Liang W."/>
            <person name="Fang L."/>
            <person name="Cai C."/>
            <person name="Zhu X."/>
            <person name="Zhou B."/>
            <person name="Zhang Y."/>
            <person name="Chen Z."/>
            <person name="Xu S."/>
            <person name="Zhu R."/>
            <person name="Wang S."/>
            <person name="Zhang T."/>
            <person name="Zhao G."/>
        </authorList>
    </citation>
    <scope>NUCLEOTIDE SEQUENCE [LARGE SCALE GENOMIC DNA]</scope>
    <source>
        <strain evidence="2">cv. Xinhai21</strain>
        <tissue evidence="1">Leaf</tissue>
    </source>
</reference>
<dbReference type="Proteomes" id="UP000239757">
    <property type="component" value="Unassembled WGS sequence"/>
</dbReference>
<dbReference type="PANTHER" id="PTHR20921:SF0">
    <property type="entry name" value="TRANSMEMBRANE PROTEIN 222"/>
    <property type="match status" value="1"/>
</dbReference>
<dbReference type="GO" id="GO:0005783">
    <property type="term" value="C:endoplasmic reticulum"/>
    <property type="evidence" value="ECO:0007669"/>
    <property type="project" value="TreeGrafter"/>
</dbReference>
<sequence>MEEQVDSDRQLMMEGGFTAPHSMDIDPSRERFPCCIVWAPLPVLSWLVPFIGHVGICREDGIILDFAGPNFVCVDHFTFGPVARYLQINKDKFIGSVVLYALTFDGNLIGKSCNWLPKECGISPHSSALKGDEEYQDDELRRETLTWDEALRKSTMEFQHRSYNLFTCNCHSFVANNLNKLGFRYGGWNVVNVALLLLLKGQWI</sequence>
<dbReference type="GO" id="GO:0010104">
    <property type="term" value="P:regulation of ethylene-activated signaling pathway"/>
    <property type="evidence" value="ECO:0007669"/>
    <property type="project" value="TreeGrafter"/>
</dbReference>
<protein>
    <submittedName>
        <fullName evidence="1">Uncharacterized protein</fullName>
    </submittedName>
</protein>
<dbReference type="PANTHER" id="PTHR20921">
    <property type="entry name" value="TRANSMEMBRANE PROTEIN 222"/>
    <property type="match status" value="1"/>
</dbReference>
<evidence type="ECO:0000313" key="1">
    <source>
        <dbReference type="EMBL" id="PPR97114.1"/>
    </source>
</evidence>
<dbReference type="GO" id="GO:0005794">
    <property type="term" value="C:Golgi apparatus"/>
    <property type="evidence" value="ECO:0007669"/>
    <property type="project" value="TreeGrafter"/>
</dbReference>
<name>A0A2P5X1A7_GOSBA</name>
<dbReference type="Pfam" id="PF05608">
    <property type="entry name" value="RTE1"/>
    <property type="match status" value="2"/>
</dbReference>
<evidence type="ECO:0000313" key="2">
    <source>
        <dbReference type="Proteomes" id="UP000239757"/>
    </source>
</evidence>